<dbReference type="AlphaFoldDB" id="A0A7S1DWZ0"/>
<organism evidence="2">
    <name type="scientific">Hemiselmis andersenii</name>
    <name type="common">Cryptophyte alga</name>
    <dbReference type="NCBI Taxonomy" id="464988"/>
    <lineage>
        <taxon>Eukaryota</taxon>
        <taxon>Cryptophyceae</taxon>
        <taxon>Cryptomonadales</taxon>
        <taxon>Hemiselmidaceae</taxon>
        <taxon>Hemiselmis</taxon>
    </lineage>
</organism>
<feature type="compositionally biased region" description="Polar residues" evidence="1">
    <location>
        <begin position="47"/>
        <end position="59"/>
    </location>
</feature>
<name>A0A7S1DWZ0_HEMAN</name>
<proteinExistence type="predicted"/>
<feature type="region of interest" description="Disordered" evidence="1">
    <location>
        <begin position="25"/>
        <end position="80"/>
    </location>
</feature>
<reference evidence="2" key="1">
    <citation type="submission" date="2021-01" db="EMBL/GenBank/DDBJ databases">
        <authorList>
            <person name="Corre E."/>
            <person name="Pelletier E."/>
            <person name="Niang G."/>
            <person name="Scheremetjew M."/>
            <person name="Finn R."/>
            <person name="Kale V."/>
            <person name="Holt S."/>
            <person name="Cochrane G."/>
            <person name="Meng A."/>
            <person name="Brown T."/>
            <person name="Cohen L."/>
        </authorList>
    </citation>
    <scope>NUCLEOTIDE SEQUENCE</scope>
    <source>
        <strain evidence="2">CCMP644</strain>
    </source>
</reference>
<evidence type="ECO:0000313" key="2">
    <source>
        <dbReference type="EMBL" id="CAD8957365.1"/>
    </source>
</evidence>
<protein>
    <submittedName>
        <fullName evidence="2">Uncharacterized protein</fullName>
    </submittedName>
</protein>
<evidence type="ECO:0000256" key="1">
    <source>
        <dbReference type="SAM" id="MobiDB-lite"/>
    </source>
</evidence>
<accession>A0A7S1DWZ0</accession>
<dbReference type="EMBL" id="HBFX01019622">
    <property type="protein sequence ID" value="CAD8957365.1"/>
    <property type="molecule type" value="Transcribed_RNA"/>
</dbReference>
<sequence length="136" mass="14208">MCGVGSNRTGEASKCREKCASKRIASVGGTVTSDPNAKKGVAKPSPKLNSAWRTGSSPSARGRGDLRDSASPSFAGSLNDPPFLLAMRIGELEPSSSHPPLLVFSLELASSPPFSPRAQLIQLDIPTPFVLFQLSG</sequence>
<gene>
    <name evidence="2" type="ORF">HAND00432_LOCUS11904</name>
</gene>